<dbReference type="InterPro" id="IPR019425">
    <property type="entry name" value="7TM_GPCR_serpentine_rcpt_Srt"/>
</dbReference>
<evidence type="ECO:0000256" key="1">
    <source>
        <dbReference type="SAM" id="Phobius"/>
    </source>
</evidence>
<dbReference type="PANTHER" id="PTHR23021">
    <property type="entry name" value="SERPENTINE RECEPTOR, CLASS T"/>
    <property type="match status" value="1"/>
</dbReference>
<feature type="transmembrane region" description="Helical" evidence="1">
    <location>
        <begin position="101"/>
        <end position="127"/>
    </location>
</feature>
<gene>
    <name evidence="2" type="ORF">DdX_19479</name>
</gene>
<feature type="transmembrane region" description="Helical" evidence="1">
    <location>
        <begin position="190"/>
        <end position="211"/>
    </location>
</feature>
<feature type="transmembrane region" description="Helical" evidence="1">
    <location>
        <begin position="67"/>
        <end position="89"/>
    </location>
</feature>
<protein>
    <submittedName>
        <fullName evidence="2">Serpentine type 7TM GPCR chemoreceptor srt domain-containing protein</fullName>
    </submittedName>
</protein>
<feature type="transmembrane region" description="Helical" evidence="1">
    <location>
        <begin position="223"/>
        <end position="246"/>
    </location>
</feature>
<evidence type="ECO:0000313" key="3">
    <source>
        <dbReference type="Proteomes" id="UP001201812"/>
    </source>
</evidence>
<organism evidence="2 3">
    <name type="scientific">Ditylenchus destructor</name>
    <dbReference type="NCBI Taxonomy" id="166010"/>
    <lineage>
        <taxon>Eukaryota</taxon>
        <taxon>Metazoa</taxon>
        <taxon>Ecdysozoa</taxon>
        <taxon>Nematoda</taxon>
        <taxon>Chromadorea</taxon>
        <taxon>Rhabditida</taxon>
        <taxon>Tylenchina</taxon>
        <taxon>Tylenchomorpha</taxon>
        <taxon>Sphaerularioidea</taxon>
        <taxon>Anguinidae</taxon>
        <taxon>Anguininae</taxon>
        <taxon>Ditylenchus</taxon>
    </lineage>
</organism>
<keyword evidence="1" id="KW-1133">Transmembrane helix</keyword>
<feature type="transmembrane region" description="Helical" evidence="1">
    <location>
        <begin position="33"/>
        <end position="55"/>
    </location>
</feature>
<keyword evidence="1" id="KW-0472">Membrane</keyword>
<name>A0AAD4MKE3_9BILA</name>
<dbReference type="SUPFAM" id="SSF81321">
    <property type="entry name" value="Family A G protein-coupled receptor-like"/>
    <property type="match status" value="1"/>
</dbReference>
<keyword evidence="3" id="KW-1185">Reference proteome</keyword>
<proteinExistence type="predicted"/>
<sequence>MEFFLFRHADYEKLYSCTYDISTAPLEKRVHTIHGSLLIAVSTFFVLVYIPTLLVMYQYLKKTAYQLMIVIGLSDVFILTFVVIPYGIMSITGDVFCSHPSLSYIIGCASGGLWVLSTEMSCILALYRCLELWRPFVADALFRGKKTLAWVGFSFIHLFVTILFGMPIIYSSLVGSMVLNPHAGYIDDAGVISLIQALVICSCAAISDAHWTIIFSGQSPSQMVCFVGMYIWICGYGIPGLIYISMNRTVRHSLLRIVDYNMKRSIVSISRKVEQVRSQTPL</sequence>
<evidence type="ECO:0000313" key="2">
    <source>
        <dbReference type="EMBL" id="KAI1695652.1"/>
    </source>
</evidence>
<dbReference type="Proteomes" id="UP001201812">
    <property type="component" value="Unassembled WGS sequence"/>
</dbReference>
<accession>A0AAD4MKE3</accession>
<keyword evidence="1" id="KW-0812">Transmembrane</keyword>
<reference evidence="2" key="1">
    <citation type="submission" date="2022-01" db="EMBL/GenBank/DDBJ databases">
        <title>Genome Sequence Resource for Two Populations of Ditylenchus destructor, the Migratory Endoparasitic Phytonematode.</title>
        <authorList>
            <person name="Zhang H."/>
            <person name="Lin R."/>
            <person name="Xie B."/>
        </authorList>
    </citation>
    <scope>NUCLEOTIDE SEQUENCE</scope>
    <source>
        <strain evidence="2">BazhouSP</strain>
    </source>
</reference>
<dbReference type="AlphaFoldDB" id="A0AAD4MKE3"/>
<dbReference type="Pfam" id="PF10321">
    <property type="entry name" value="7TM_GPCR_Srt"/>
    <property type="match status" value="2"/>
</dbReference>
<comment type="caution">
    <text evidence="2">The sequence shown here is derived from an EMBL/GenBank/DDBJ whole genome shotgun (WGS) entry which is preliminary data.</text>
</comment>
<dbReference type="EMBL" id="JAKKPZ010000385">
    <property type="protein sequence ID" value="KAI1695652.1"/>
    <property type="molecule type" value="Genomic_DNA"/>
</dbReference>
<feature type="transmembrane region" description="Helical" evidence="1">
    <location>
        <begin position="148"/>
        <end position="170"/>
    </location>
</feature>